<dbReference type="eggNOG" id="ENOG502S6JN">
    <property type="taxonomic scope" value="Eukaryota"/>
</dbReference>
<dbReference type="PaxDb" id="2711-XP_006494595.1"/>
<dbReference type="EMBL" id="KK785433">
    <property type="protein sequence ID" value="KDO42791.1"/>
    <property type="molecule type" value="Genomic_DNA"/>
</dbReference>
<comment type="similarity">
    <text evidence="1">Belongs to the ARG7 family.</text>
</comment>
<dbReference type="Proteomes" id="UP000027120">
    <property type="component" value="Unassembled WGS sequence"/>
</dbReference>
<proteinExistence type="inferred from homology"/>
<protein>
    <submittedName>
        <fullName evidence="4">Uncharacterized protein</fullName>
    </submittedName>
</protein>
<dbReference type="STRING" id="2711.A0A067DW04"/>
<sequence length="112" mass="13002">MGIKMQDMVLHAKQIIRRRLSSNNKQQQFSSYQTSTASDVPKGHFAIYVGQEDKKKKRFVVPISYLKHPLFQALLSQAEEEFGFDYRMHGITIPCGEDEFLNLTSRLNYGSW</sequence>
<evidence type="ECO:0000313" key="5">
    <source>
        <dbReference type="Proteomes" id="UP000027120"/>
    </source>
</evidence>
<dbReference type="InterPro" id="IPR003676">
    <property type="entry name" value="SAUR_fam"/>
</dbReference>
<dbReference type="PANTHER" id="PTHR31929">
    <property type="entry name" value="SAUR-LIKE AUXIN-RESPONSIVE PROTEIN FAMILY-RELATED"/>
    <property type="match status" value="1"/>
</dbReference>
<evidence type="ECO:0000313" key="4">
    <source>
        <dbReference type="EMBL" id="KDO42791.1"/>
    </source>
</evidence>
<keyword evidence="2" id="KW-0217">Developmental protein</keyword>
<dbReference type="GO" id="GO:0009733">
    <property type="term" value="P:response to auxin"/>
    <property type="evidence" value="ECO:0007669"/>
    <property type="project" value="InterPro"/>
</dbReference>
<dbReference type="Pfam" id="PF02519">
    <property type="entry name" value="Auxin_inducible"/>
    <property type="match status" value="1"/>
</dbReference>
<gene>
    <name evidence="4" type="ORF">CISIN_1g039421mg</name>
</gene>
<reference evidence="4 5" key="1">
    <citation type="submission" date="2014-04" db="EMBL/GenBank/DDBJ databases">
        <authorList>
            <consortium name="International Citrus Genome Consortium"/>
            <person name="Gmitter F."/>
            <person name="Chen C."/>
            <person name="Farmerie W."/>
            <person name="Harkins T."/>
            <person name="Desany B."/>
            <person name="Mohiuddin M."/>
            <person name="Kodira C."/>
            <person name="Borodovsky M."/>
            <person name="Lomsadze A."/>
            <person name="Burns P."/>
            <person name="Jenkins J."/>
            <person name="Prochnik S."/>
            <person name="Shu S."/>
            <person name="Chapman J."/>
            <person name="Pitluck S."/>
            <person name="Schmutz J."/>
            <person name="Rokhsar D."/>
        </authorList>
    </citation>
    <scope>NUCLEOTIDE SEQUENCE</scope>
</reference>
<evidence type="ECO:0000256" key="2">
    <source>
        <dbReference type="ARBA" id="ARBA00022473"/>
    </source>
</evidence>
<evidence type="ECO:0000256" key="3">
    <source>
        <dbReference type="ARBA" id="ARBA00022604"/>
    </source>
</evidence>
<keyword evidence="5" id="KW-1185">Reference proteome</keyword>
<dbReference type="AlphaFoldDB" id="A0A067DW04"/>
<name>A0A067DW04_CITSI</name>
<evidence type="ECO:0000256" key="1">
    <source>
        <dbReference type="ARBA" id="ARBA00006974"/>
    </source>
</evidence>
<accession>A0A067DW04</accession>
<organism evidence="4 5">
    <name type="scientific">Citrus sinensis</name>
    <name type="common">Sweet orange</name>
    <name type="synonym">Citrus aurantium var. sinensis</name>
    <dbReference type="NCBI Taxonomy" id="2711"/>
    <lineage>
        <taxon>Eukaryota</taxon>
        <taxon>Viridiplantae</taxon>
        <taxon>Streptophyta</taxon>
        <taxon>Embryophyta</taxon>
        <taxon>Tracheophyta</taxon>
        <taxon>Spermatophyta</taxon>
        <taxon>Magnoliopsida</taxon>
        <taxon>eudicotyledons</taxon>
        <taxon>Gunneridae</taxon>
        <taxon>Pentapetalae</taxon>
        <taxon>rosids</taxon>
        <taxon>malvids</taxon>
        <taxon>Sapindales</taxon>
        <taxon>Rutaceae</taxon>
        <taxon>Aurantioideae</taxon>
        <taxon>Citrus</taxon>
    </lineage>
</organism>
<keyword evidence="3" id="KW-0341">Growth regulation</keyword>